<evidence type="ECO:0000313" key="15">
    <source>
        <dbReference type="EMBL" id="KAF4451164.1"/>
    </source>
</evidence>
<dbReference type="GO" id="GO:0000045">
    <property type="term" value="P:autophagosome assembly"/>
    <property type="evidence" value="ECO:0007669"/>
    <property type="project" value="TreeGrafter"/>
</dbReference>
<keyword evidence="7 15" id="KW-0418">Kinase</keyword>
<proteinExistence type="predicted"/>
<organism evidence="15 16">
    <name type="scientific">Fusarium austroafricanum</name>
    <dbReference type="NCBI Taxonomy" id="2364996"/>
    <lineage>
        <taxon>Eukaryota</taxon>
        <taxon>Fungi</taxon>
        <taxon>Dikarya</taxon>
        <taxon>Ascomycota</taxon>
        <taxon>Pezizomycotina</taxon>
        <taxon>Sordariomycetes</taxon>
        <taxon>Hypocreomycetidae</taxon>
        <taxon>Hypocreales</taxon>
        <taxon>Nectriaceae</taxon>
        <taxon>Fusarium</taxon>
        <taxon>Fusarium concolor species complex</taxon>
    </lineage>
</organism>
<dbReference type="PROSITE" id="PS00108">
    <property type="entry name" value="PROTEIN_KINASE_ST"/>
    <property type="match status" value="1"/>
</dbReference>
<dbReference type="OrthoDB" id="248923at2759"/>
<evidence type="ECO:0000256" key="11">
    <source>
        <dbReference type="ARBA" id="ARBA00030237"/>
    </source>
</evidence>
<evidence type="ECO:0000256" key="13">
    <source>
        <dbReference type="ARBA" id="ARBA00048679"/>
    </source>
</evidence>
<comment type="caution">
    <text evidence="15">The sequence shown here is derived from an EMBL/GenBank/DDBJ whole genome shotgun (WGS) entry which is preliminary data.</text>
</comment>
<evidence type="ECO:0000256" key="9">
    <source>
        <dbReference type="ARBA" id="ARBA00022927"/>
    </source>
</evidence>
<dbReference type="GO" id="GO:0042594">
    <property type="term" value="P:response to starvation"/>
    <property type="evidence" value="ECO:0007669"/>
    <property type="project" value="TreeGrafter"/>
</dbReference>
<dbReference type="PANTHER" id="PTHR24348:SF22">
    <property type="entry name" value="NON-SPECIFIC SERINE_THREONINE PROTEIN KINASE"/>
    <property type="match status" value="1"/>
</dbReference>
<comment type="subcellular location">
    <subcellularLocation>
        <location evidence="1">Preautophagosomal structure membrane</location>
        <topology evidence="1">Peripheral membrane protein</topology>
    </subcellularLocation>
</comment>
<dbReference type="InterPro" id="IPR000719">
    <property type="entry name" value="Prot_kinase_dom"/>
</dbReference>
<dbReference type="PROSITE" id="PS50011">
    <property type="entry name" value="PROTEIN_KINASE_DOM"/>
    <property type="match status" value="1"/>
</dbReference>
<evidence type="ECO:0000256" key="1">
    <source>
        <dbReference type="ARBA" id="ARBA00004623"/>
    </source>
</evidence>
<evidence type="ECO:0000256" key="10">
    <source>
        <dbReference type="ARBA" id="ARBA00023006"/>
    </source>
</evidence>
<dbReference type="GO" id="GO:0005829">
    <property type="term" value="C:cytosol"/>
    <property type="evidence" value="ECO:0007669"/>
    <property type="project" value="TreeGrafter"/>
</dbReference>
<dbReference type="SUPFAM" id="SSF56112">
    <property type="entry name" value="Protein kinase-like (PK-like)"/>
    <property type="match status" value="1"/>
</dbReference>
<keyword evidence="8" id="KW-0067">ATP-binding</keyword>
<sequence length="516" mass="57802">MLYQVTTPFSDGSHEVSDTLKASAQVLHRIKSWARHQASKGSAVADLIDREIEILETDVDALSLNIGLSNARCLPLFLRDDLEKIKARIVDLGELVEFYHDNQEPGQTGALNALYASEFILGNRKRARLPRARPNEGGLTQTITTFVEGVGKFIMDKASGVPPAEAIQASEKHMTSTVRCLSQFLEARGPRYVHKYGNTNDIPYTRNLSGRVAKGSFGAVMKVKHNQTSEELAMKTFFSKDNSAIRREIGVLEVCDHPNIVELVEAFTVVDEDEENDGVINMILRPWAPYTLERFLTTSDAQRKAQCPWFDPRSVQSTLCIYQIMQQLACGVQYLHKLSIKHKDIKPDNILLHEPKSTDIRPLITDVGVSKVFVRGGSTNFDDCSYSFLAPEQVARSDSSLRADVWQLGCCFALILGVSKRGRAGRNELWDSFCKTKEHRSCQIASEHEHFMKSLKDICDDGLEAVNDEMAYDLVSGMLDKDPESRLDIHQVVSCLDGLVDYMKEVANGDMEMTDF</sequence>
<evidence type="ECO:0000313" key="16">
    <source>
        <dbReference type="Proteomes" id="UP000605986"/>
    </source>
</evidence>
<dbReference type="SMART" id="SM00220">
    <property type="entry name" value="S_TKc"/>
    <property type="match status" value="1"/>
</dbReference>
<evidence type="ECO:0000256" key="7">
    <source>
        <dbReference type="ARBA" id="ARBA00022777"/>
    </source>
</evidence>
<name>A0A8H4KKZ7_9HYPO</name>
<evidence type="ECO:0000256" key="2">
    <source>
        <dbReference type="ARBA" id="ARBA00012513"/>
    </source>
</evidence>
<evidence type="ECO:0000256" key="3">
    <source>
        <dbReference type="ARBA" id="ARBA00022448"/>
    </source>
</evidence>
<keyword evidence="6" id="KW-0547">Nucleotide-binding</keyword>
<keyword evidence="5" id="KW-0808">Transferase</keyword>
<dbReference type="InterPro" id="IPR008271">
    <property type="entry name" value="Ser/Thr_kinase_AS"/>
</dbReference>
<evidence type="ECO:0000256" key="12">
    <source>
        <dbReference type="ARBA" id="ARBA00047899"/>
    </source>
</evidence>
<dbReference type="InterPro" id="IPR045269">
    <property type="entry name" value="Atg1-like"/>
</dbReference>
<evidence type="ECO:0000256" key="6">
    <source>
        <dbReference type="ARBA" id="ARBA00022741"/>
    </source>
</evidence>
<dbReference type="GO" id="GO:0004674">
    <property type="term" value="F:protein serine/threonine kinase activity"/>
    <property type="evidence" value="ECO:0007669"/>
    <property type="project" value="UniProtKB-KW"/>
</dbReference>
<evidence type="ECO:0000256" key="4">
    <source>
        <dbReference type="ARBA" id="ARBA00022527"/>
    </source>
</evidence>
<dbReference type="GO" id="GO:0034727">
    <property type="term" value="P:piecemeal microautophagy of the nucleus"/>
    <property type="evidence" value="ECO:0007669"/>
    <property type="project" value="TreeGrafter"/>
</dbReference>
<dbReference type="EC" id="2.7.11.1" evidence="2"/>
<accession>A0A8H4KKZ7</accession>
<dbReference type="Gene3D" id="3.30.200.20">
    <property type="entry name" value="Phosphorylase Kinase, domain 1"/>
    <property type="match status" value="1"/>
</dbReference>
<reference evidence="15" key="1">
    <citation type="submission" date="2020-01" db="EMBL/GenBank/DDBJ databases">
        <title>Identification and distribution of gene clusters putatively required for synthesis of sphingolipid metabolism inhibitors in phylogenetically diverse species of the filamentous fungus Fusarium.</title>
        <authorList>
            <person name="Kim H.-S."/>
            <person name="Busman M."/>
            <person name="Brown D.W."/>
            <person name="Divon H."/>
            <person name="Uhlig S."/>
            <person name="Proctor R.H."/>
        </authorList>
    </citation>
    <scope>NUCLEOTIDE SEQUENCE</scope>
    <source>
        <strain evidence="15">NRRL 53441</strain>
    </source>
</reference>
<dbReference type="Proteomes" id="UP000605986">
    <property type="component" value="Unassembled WGS sequence"/>
</dbReference>
<comment type="catalytic activity">
    <reaction evidence="13">
        <text>L-seryl-[protein] + ATP = O-phospho-L-seryl-[protein] + ADP + H(+)</text>
        <dbReference type="Rhea" id="RHEA:17989"/>
        <dbReference type="Rhea" id="RHEA-COMP:9863"/>
        <dbReference type="Rhea" id="RHEA-COMP:11604"/>
        <dbReference type="ChEBI" id="CHEBI:15378"/>
        <dbReference type="ChEBI" id="CHEBI:29999"/>
        <dbReference type="ChEBI" id="CHEBI:30616"/>
        <dbReference type="ChEBI" id="CHEBI:83421"/>
        <dbReference type="ChEBI" id="CHEBI:456216"/>
        <dbReference type="EC" id="2.7.11.1"/>
    </reaction>
</comment>
<comment type="catalytic activity">
    <reaction evidence="12">
        <text>L-threonyl-[protein] + ATP = O-phospho-L-threonyl-[protein] + ADP + H(+)</text>
        <dbReference type="Rhea" id="RHEA:46608"/>
        <dbReference type="Rhea" id="RHEA-COMP:11060"/>
        <dbReference type="Rhea" id="RHEA-COMP:11605"/>
        <dbReference type="ChEBI" id="CHEBI:15378"/>
        <dbReference type="ChEBI" id="CHEBI:30013"/>
        <dbReference type="ChEBI" id="CHEBI:30616"/>
        <dbReference type="ChEBI" id="CHEBI:61977"/>
        <dbReference type="ChEBI" id="CHEBI:456216"/>
        <dbReference type="EC" id="2.7.11.1"/>
    </reaction>
</comment>
<keyword evidence="9" id="KW-0653">Protein transport</keyword>
<dbReference type="GO" id="GO:0000422">
    <property type="term" value="P:autophagy of mitochondrion"/>
    <property type="evidence" value="ECO:0007669"/>
    <property type="project" value="TreeGrafter"/>
</dbReference>
<dbReference type="InterPro" id="IPR011009">
    <property type="entry name" value="Kinase-like_dom_sf"/>
</dbReference>
<keyword evidence="16" id="KW-1185">Reference proteome</keyword>
<keyword evidence="10" id="KW-0072">Autophagy</keyword>
<feature type="domain" description="Protein kinase" evidence="14">
    <location>
        <begin position="206"/>
        <end position="500"/>
    </location>
</feature>
<dbReference type="GO" id="GO:0034045">
    <property type="term" value="C:phagophore assembly site membrane"/>
    <property type="evidence" value="ECO:0007669"/>
    <property type="project" value="UniProtKB-SubCell"/>
</dbReference>
<dbReference type="GO" id="GO:0005524">
    <property type="term" value="F:ATP binding"/>
    <property type="evidence" value="ECO:0007669"/>
    <property type="project" value="UniProtKB-KW"/>
</dbReference>
<evidence type="ECO:0000259" key="14">
    <source>
        <dbReference type="PROSITE" id="PS50011"/>
    </source>
</evidence>
<keyword evidence="4 15" id="KW-0723">Serine/threonine-protein kinase</keyword>
<dbReference type="Pfam" id="PF00069">
    <property type="entry name" value="Pkinase"/>
    <property type="match status" value="1"/>
</dbReference>
<gene>
    <name evidence="15" type="ORF">F53441_5863</name>
</gene>
<evidence type="ECO:0000256" key="8">
    <source>
        <dbReference type="ARBA" id="ARBA00022840"/>
    </source>
</evidence>
<evidence type="ECO:0000256" key="5">
    <source>
        <dbReference type="ARBA" id="ARBA00022679"/>
    </source>
</evidence>
<dbReference type="GO" id="GO:0015031">
    <property type="term" value="P:protein transport"/>
    <property type="evidence" value="ECO:0007669"/>
    <property type="project" value="UniProtKB-KW"/>
</dbReference>
<dbReference type="EMBL" id="JAADJG010000228">
    <property type="protein sequence ID" value="KAF4451164.1"/>
    <property type="molecule type" value="Genomic_DNA"/>
</dbReference>
<dbReference type="PANTHER" id="PTHR24348">
    <property type="entry name" value="SERINE/THREONINE-PROTEIN KINASE UNC-51-RELATED"/>
    <property type="match status" value="1"/>
</dbReference>
<dbReference type="GO" id="GO:0010506">
    <property type="term" value="P:regulation of autophagy"/>
    <property type="evidence" value="ECO:0007669"/>
    <property type="project" value="InterPro"/>
</dbReference>
<dbReference type="GO" id="GO:0005776">
    <property type="term" value="C:autophagosome"/>
    <property type="evidence" value="ECO:0007669"/>
    <property type="project" value="TreeGrafter"/>
</dbReference>
<dbReference type="Gene3D" id="1.10.510.10">
    <property type="entry name" value="Transferase(Phosphotransferase) domain 1"/>
    <property type="match status" value="1"/>
</dbReference>
<keyword evidence="3" id="KW-0813">Transport</keyword>
<protein>
    <recommendedName>
        <fullName evidence="2">non-specific serine/threonine protein kinase</fullName>
        <ecNumber evidence="2">2.7.11.1</ecNumber>
    </recommendedName>
    <alternativeName>
        <fullName evidence="11">Autophagy-related protein 1</fullName>
    </alternativeName>
</protein>
<dbReference type="AlphaFoldDB" id="A0A8H4KKZ7"/>
<dbReference type="GO" id="GO:0061709">
    <property type="term" value="P:reticulophagy"/>
    <property type="evidence" value="ECO:0007669"/>
    <property type="project" value="TreeGrafter"/>
</dbReference>